<dbReference type="InterPro" id="IPR001509">
    <property type="entry name" value="Epimerase_deHydtase"/>
</dbReference>
<dbReference type="Gene3D" id="3.40.50.720">
    <property type="entry name" value="NAD(P)-binding Rossmann-like Domain"/>
    <property type="match status" value="1"/>
</dbReference>
<dbReference type="Pfam" id="PF01370">
    <property type="entry name" value="Epimerase"/>
    <property type="match status" value="1"/>
</dbReference>
<name>A0ABV5CKB7_9ACTN</name>
<dbReference type="InterPro" id="IPR036291">
    <property type="entry name" value="NAD(P)-bd_dom_sf"/>
</dbReference>
<evidence type="ECO:0000313" key="3">
    <source>
        <dbReference type="Proteomes" id="UP001582793"/>
    </source>
</evidence>
<evidence type="ECO:0000259" key="1">
    <source>
        <dbReference type="Pfam" id="PF01370"/>
    </source>
</evidence>
<sequence length="343" mass="37159">MRLLVLGGTAFVGRAVVEEALARAWDVTVLSRGVSGRPPAGVRALTGDRTDPADLRRLAGERWDLVVDTWRDDPAAVRASAELLAGSVGRYLYVSSLSVYRWPASPGFAEDAPLVPYPQPVDGDDFDAYAMAKAGGERAVVDAFGERGLLARTGLILGPYEYVGRLPWWLLRMARGGQVLAPGPADRGLQYVDSRDLAAWLLSAGERGLSGPYNVLSGVGHTTMRGLLDACRTTTGGDAELTWVDEVFLLDHGVRAWSELPIWLPAGDRLAASYEVDSSRAFATGLLDCRPVEETVADTWRWLGTLAPDRLDAEAGQRKPWLTAEREAALLAAWRDRVAHHSG</sequence>
<reference evidence="2 3" key="1">
    <citation type="submission" date="2024-04" db="EMBL/GenBank/DDBJ databases">
        <title>Polymorphospora sp. isolated from Baiyangdian Lake in Xiong'an New Area.</title>
        <authorList>
            <person name="Zhang X."/>
            <person name="Liu J."/>
        </authorList>
    </citation>
    <scope>NUCLEOTIDE SEQUENCE [LARGE SCALE GENOMIC DNA]</scope>
    <source>
        <strain evidence="2 3">2-325</strain>
    </source>
</reference>
<dbReference type="SUPFAM" id="SSF51735">
    <property type="entry name" value="NAD(P)-binding Rossmann-fold domains"/>
    <property type="match status" value="1"/>
</dbReference>
<organism evidence="2 3">
    <name type="scientific">Polymorphospora lycopeni</name>
    <dbReference type="NCBI Taxonomy" id="3140240"/>
    <lineage>
        <taxon>Bacteria</taxon>
        <taxon>Bacillati</taxon>
        <taxon>Actinomycetota</taxon>
        <taxon>Actinomycetes</taxon>
        <taxon>Micromonosporales</taxon>
        <taxon>Micromonosporaceae</taxon>
        <taxon>Polymorphospora</taxon>
    </lineage>
</organism>
<evidence type="ECO:0000313" key="2">
    <source>
        <dbReference type="EMBL" id="MFB6392450.1"/>
    </source>
</evidence>
<protein>
    <submittedName>
        <fullName evidence="2">NAD-dependent epimerase/dehydratase family protein</fullName>
    </submittedName>
</protein>
<gene>
    <name evidence="2" type="ORF">AAFH96_04955</name>
</gene>
<accession>A0ABV5CKB7</accession>
<keyword evidence="3" id="KW-1185">Reference proteome</keyword>
<comment type="caution">
    <text evidence="2">The sequence shown here is derived from an EMBL/GenBank/DDBJ whole genome shotgun (WGS) entry which is preliminary data.</text>
</comment>
<dbReference type="RefSeq" id="WP_375733199.1">
    <property type="nucleotide sequence ID" value="NZ_JBCGDC010000009.1"/>
</dbReference>
<dbReference type="EMBL" id="JBCGDC010000009">
    <property type="protein sequence ID" value="MFB6392450.1"/>
    <property type="molecule type" value="Genomic_DNA"/>
</dbReference>
<dbReference type="Proteomes" id="UP001582793">
    <property type="component" value="Unassembled WGS sequence"/>
</dbReference>
<feature type="domain" description="NAD-dependent epimerase/dehydratase" evidence="1">
    <location>
        <begin position="4"/>
        <end position="208"/>
    </location>
</feature>
<proteinExistence type="predicted"/>